<name>A0ABP0A7W7_PIPNA</name>
<organism evidence="1 2">
    <name type="scientific">Pipistrellus nathusii</name>
    <name type="common">Nathusius' pipistrelle</name>
    <dbReference type="NCBI Taxonomy" id="59473"/>
    <lineage>
        <taxon>Eukaryota</taxon>
        <taxon>Metazoa</taxon>
        <taxon>Chordata</taxon>
        <taxon>Craniata</taxon>
        <taxon>Vertebrata</taxon>
        <taxon>Euteleostomi</taxon>
        <taxon>Mammalia</taxon>
        <taxon>Eutheria</taxon>
        <taxon>Laurasiatheria</taxon>
        <taxon>Chiroptera</taxon>
        <taxon>Yangochiroptera</taxon>
        <taxon>Vespertilionidae</taxon>
        <taxon>Pipistrellus</taxon>
    </lineage>
</organism>
<reference evidence="1" key="1">
    <citation type="submission" date="2023-12" db="EMBL/GenBank/DDBJ databases">
        <authorList>
            <person name="Brown T."/>
        </authorList>
    </citation>
    <scope>NUCLEOTIDE SEQUENCE</scope>
</reference>
<keyword evidence="2" id="KW-1185">Reference proteome</keyword>
<proteinExistence type="predicted"/>
<protein>
    <submittedName>
        <fullName evidence="1">Uncharacterized protein</fullName>
    </submittedName>
</protein>
<dbReference type="EMBL" id="OY882861">
    <property type="protein sequence ID" value="CAK6444956.1"/>
    <property type="molecule type" value="Genomic_DNA"/>
</dbReference>
<evidence type="ECO:0000313" key="2">
    <source>
        <dbReference type="Proteomes" id="UP001314169"/>
    </source>
</evidence>
<evidence type="ECO:0000313" key="1">
    <source>
        <dbReference type="EMBL" id="CAK6444956.1"/>
    </source>
</evidence>
<dbReference type="Proteomes" id="UP001314169">
    <property type="component" value="Chromosome 4"/>
</dbReference>
<sequence length="114" mass="12523">MVPGSLSTTALEKEGDVCVKYSSSPLGEGKGGSRYIQRTKLPALGPWIGDARPPQTWEVTEQVWGSGVGSTGGKGLLRKKDRMGSWGQDAWVSPFPCCRLKSCAVLSFFYYYYY</sequence>
<accession>A0ABP0A7W7</accession>
<gene>
    <name evidence="1" type="ORF">MPIPNATIZW_LOCUS13262</name>
</gene>